<dbReference type="EMBL" id="FUYH01000001">
    <property type="protein sequence ID" value="SKA75703.1"/>
    <property type="molecule type" value="Genomic_DNA"/>
</dbReference>
<dbReference type="PANTHER" id="PTHR43686">
    <property type="entry name" value="SULFURTRANSFERASE-RELATED"/>
    <property type="match status" value="1"/>
</dbReference>
<dbReference type="Pfam" id="PF01171">
    <property type="entry name" value="ATP_bind_3"/>
    <property type="match status" value="1"/>
</dbReference>
<keyword evidence="4" id="KW-1185">Reference proteome</keyword>
<keyword evidence="1" id="KW-0808">Transferase</keyword>
<evidence type="ECO:0000256" key="1">
    <source>
        <dbReference type="ARBA" id="ARBA00022679"/>
    </source>
</evidence>
<dbReference type="AlphaFoldDB" id="A0A1T4WEH0"/>
<dbReference type="GO" id="GO:0016740">
    <property type="term" value="F:transferase activity"/>
    <property type="evidence" value="ECO:0007669"/>
    <property type="project" value="UniProtKB-KW"/>
</dbReference>
<evidence type="ECO:0000313" key="3">
    <source>
        <dbReference type="EMBL" id="SKA75703.1"/>
    </source>
</evidence>
<dbReference type="Proteomes" id="UP000190105">
    <property type="component" value="Unassembled WGS sequence"/>
</dbReference>
<reference evidence="4" key="1">
    <citation type="submission" date="2017-02" db="EMBL/GenBank/DDBJ databases">
        <authorList>
            <person name="Varghese N."/>
            <person name="Submissions S."/>
        </authorList>
    </citation>
    <scope>NUCLEOTIDE SEQUENCE [LARGE SCALE GENOMIC DNA]</scope>
    <source>
        <strain evidence="4">USBA 833</strain>
    </source>
</reference>
<dbReference type="STRING" id="1147123.SAMN05443428_10177"/>
<organism evidence="3 4">
    <name type="scientific">Caloramator quimbayensis</name>
    <dbReference type="NCBI Taxonomy" id="1147123"/>
    <lineage>
        <taxon>Bacteria</taxon>
        <taxon>Bacillati</taxon>
        <taxon>Bacillota</taxon>
        <taxon>Clostridia</taxon>
        <taxon>Eubacteriales</taxon>
        <taxon>Clostridiaceae</taxon>
        <taxon>Caloramator</taxon>
    </lineage>
</organism>
<dbReference type="SUPFAM" id="SSF52402">
    <property type="entry name" value="Adenine nucleotide alpha hydrolases-like"/>
    <property type="match status" value="1"/>
</dbReference>
<feature type="domain" description="tRNA(Ile)-lysidine/2-thiocytidine synthase N-terminal" evidence="2">
    <location>
        <begin position="23"/>
        <end position="209"/>
    </location>
</feature>
<dbReference type="PANTHER" id="PTHR43686:SF1">
    <property type="entry name" value="AMINOTRAN_5 DOMAIN-CONTAINING PROTEIN"/>
    <property type="match status" value="1"/>
</dbReference>
<evidence type="ECO:0000259" key="2">
    <source>
        <dbReference type="Pfam" id="PF01171"/>
    </source>
</evidence>
<protein>
    <submittedName>
        <fullName evidence="3">tRNA(Ile)-lysidine synthase TilS/MesJ</fullName>
    </submittedName>
</protein>
<dbReference type="GO" id="GO:0008033">
    <property type="term" value="P:tRNA processing"/>
    <property type="evidence" value="ECO:0007669"/>
    <property type="project" value="InterPro"/>
</dbReference>
<dbReference type="OrthoDB" id="9801054at2"/>
<dbReference type="RefSeq" id="WP_078695115.1">
    <property type="nucleotide sequence ID" value="NZ_FUYH01000001.1"/>
</dbReference>
<sequence length="249" mass="28737">MKQILGRMRRAIQDFNMIQDNDKIAVGLSGGKDSVLLLYALKQYQRFSPEKFELSAITVNLGFDNYNPKELIDFCKEIDVPYNIVDTQIGKIIFEARKEKNPCSLCANMRKGALNNAAKAMGYNKVAYAHHSDDVVETFLMSLFFEGRINTFSPVVHLDKKDIYLIRPFVYVEEIDIYGEIKKLKLPIVKNPCPANGNTNRQYFKDFIKNMRHDIPDIKENIMGAIRNTNQINLWDKEKIRDICSSQNN</sequence>
<dbReference type="InterPro" id="IPR035107">
    <property type="entry name" value="tRNA_thiolation_TtcA_Ctu1"/>
</dbReference>
<name>A0A1T4WEH0_9CLOT</name>
<dbReference type="Gene3D" id="3.40.50.620">
    <property type="entry name" value="HUPs"/>
    <property type="match status" value="1"/>
</dbReference>
<accession>A0A1T4WEH0</accession>
<proteinExistence type="predicted"/>
<dbReference type="InterPro" id="IPR014729">
    <property type="entry name" value="Rossmann-like_a/b/a_fold"/>
</dbReference>
<evidence type="ECO:0000313" key="4">
    <source>
        <dbReference type="Proteomes" id="UP000190105"/>
    </source>
</evidence>
<dbReference type="InterPro" id="IPR011063">
    <property type="entry name" value="TilS/TtcA_N"/>
</dbReference>
<gene>
    <name evidence="3" type="ORF">SAMN05443428_10177</name>
</gene>
<dbReference type="CDD" id="cd24138">
    <property type="entry name" value="TtcA-like"/>
    <property type="match status" value="1"/>
</dbReference>
<dbReference type="PIRSF" id="PIRSF004976">
    <property type="entry name" value="ATPase_YdaO"/>
    <property type="match status" value="1"/>
</dbReference>